<evidence type="ECO:0000313" key="9">
    <source>
        <dbReference type="EMBL" id="GGI13528.1"/>
    </source>
</evidence>
<dbReference type="InterPro" id="IPR027417">
    <property type="entry name" value="P-loop_NTPase"/>
</dbReference>
<evidence type="ECO:0000256" key="5">
    <source>
        <dbReference type="ARBA" id="ARBA00022840"/>
    </source>
</evidence>
<evidence type="ECO:0000256" key="7">
    <source>
        <dbReference type="SAM" id="MobiDB-lite"/>
    </source>
</evidence>
<dbReference type="SUPFAM" id="SSF52540">
    <property type="entry name" value="P-loop containing nucleoside triphosphate hydrolases"/>
    <property type="match status" value="1"/>
</dbReference>
<accession>A0A8J3AFV5</accession>
<protein>
    <recommendedName>
        <fullName evidence="6">PhoH-like protein</fullName>
    </recommendedName>
</protein>
<evidence type="ECO:0000256" key="6">
    <source>
        <dbReference type="ARBA" id="ARBA00039970"/>
    </source>
</evidence>
<dbReference type="InterPro" id="IPR003714">
    <property type="entry name" value="PhoH"/>
</dbReference>
<dbReference type="Gene3D" id="3.40.50.300">
    <property type="entry name" value="P-loop containing nucleotide triphosphate hydrolases"/>
    <property type="match status" value="1"/>
</dbReference>
<feature type="domain" description="PhoH-like protein" evidence="8">
    <location>
        <begin position="228"/>
        <end position="430"/>
    </location>
</feature>
<comment type="subcellular location">
    <subcellularLocation>
        <location evidence="1">Cytoplasm</location>
    </subcellularLocation>
</comment>
<feature type="compositionally biased region" description="Polar residues" evidence="7">
    <location>
        <begin position="137"/>
        <end position="146"/>
    </location>
</feature>
<evidence type="ECO:0000313" key="10">
    <source>
        <dbReference type="Proteomes" id="UP000619536"/>
    </source>
</evidence>
<sequence length="453" mass="50063">MATTTRTISIPGQLDPVTVLGPQDQVLREIERAFPQLAIIVRGNRIAILSHDTQTESEASAAQDVIETLIQTAFTAPMDADTVRRLLSRSSQSSFHQLANQWLRDPHMRRMYEQLREGQHKNNAHSESEERVEKDSSLSGSVQQEAIKQEDAQRDAIATVSTQTHIAQMQDIQKPDRQVANQQITIQQTTDMQATDTQSQRLAHTPLTRQGSQLRVPGVITHALGAPVRPKTPGQIAYVNAIETHTITFGIGPAGTGKTYLAVAKAVRAFEDGQVRRIILTRPAVEAGENLGFLPGTLHEKVDPYLRPLFDALADMIGTDRLRKLMADGTIEVAPLAYMRGRTLNDAWVILDEAQNTTAQQMKMFLTRLGFNTRMVITGDATQVDLTVPHSGLVDIEHILGGIDDIAFVHLQAQDVVRHRLVGQIVTAYERVASNQKPSKIKHSKTTVVAKES</sequence>
<reference evidence="9" key="1">
    <citation type="journal article" date="2014" name="Int. J. Syst. Evol. Microbiol.">
        <title>Complete genome sequence of Corynebacterium casei LMG S-19264T (=DSM 44701T), isolated from a smear-ripened cheese.</title>
        <authorList>
            <consortium name="US DOE Joint Genome Institute (JGI-PGF)"/>
            <person name="Walter F."/>
            <person name="Albersmeier A."/>
            <person name="Kalinowski J."/>
            <person name="Ruckert C."/>
        </authorList>
    </citation>
    <scope>NUCLEOTIDE SEQUENCE</scope>
    <source>
        <strain evidence="9">CCM 8606</strain>
    </source>
</reference>
<keyword evidence="4" id="KW-0547">Nucleotide-binding</keyword>
<dbReference type="GO" id="GO:0005829">
    <property type="term" value="C:cytosol"/>
    <property type="evidence" value="ECO:0007669"/>
    <property type="project" value="TreeGrafter"/>
</dbReference>
<evidence type="ECO:0000259" key="8">
    <source>
        <dbReference type="Pfam" id="PF02562"/>
    </source>
</evidence>
<dbReference type="Pfam" id="PF02562">
    <property type="entry name" value="PhoH"/>
    <property type="match status" value="1"/>
</dbReference>
<organism evidence="9 10">
    <name type="scientific">Galliscardovia ingluviei</name>
    <dbReference type="NCBI Taxonomy" id="1769422"/>
    <lineage>
        <taxon>Bacteria</taxon>
        <taxon>Bacillati</taxon>
        <taxon>Actinomycetota</taxon>
        <taxon>Actinomycetes</taxon>
        <taxon>Bifidobacteriales</taxon>
        <taxon>Bifidobacteriaceae</taxon>
        <taxon>Galliscardovia</taxon>
    </lineage>
</organism>
<dbReference type="EMBL" id="BMDH01000001">
    <property type="protein sequence ID" value="GGI13528.1"/>
    <property type="molecule type" value="Genomic_DNA"/>
</dbReference>
<dbReference type="PANTHER" id="PTHR30473:SF1">
    <property type="entry name" value="PHOH-LIKE PROTEIN"/>
    <property type="match status" value="1"/>
</dbReference>
<evidence type="ECO:0000256" key="4">
    <source>
        <dbReference type="ARBA" id="ARBA00022741"/>
    </source>
</evidence>
<feature type="region of interest" description="Disordered" evidence="7">
    <location>
        <begin position="117"/>
        <end position="153"/>
    </location>
</feature>
<evidence type="ECO:0000256" key="1">
    <source>
        <dbReference type="ARBA" id="ARBA00004496"/>
    </source>
</evidence>
<keyword evidence="5" id="KW-0067">ATP-binding</keyword>
<feature type="compositionally biased region" description="Basic and acidic residues" evidence="7">
    <location>
        <begin position="117"/>
        <end position="136"/>
    </location>
</feature>
<evidence type="ECO:0000256" key="3">
    <source>
        <dbReference type="ARBA" id="ARBA00022490"/>
    </source>
</evidence>
<keyword evidence="10" id="KW-1185">Reference proteome</keyword>
<dbReference type="GO" id="GO:0005524">
    <property type="term" value="F:ATP binding"/>
    <property type="evidence" value="ECO:0007669"/>
    <property type="project" value="UniProtKB-KW"/>
</dbReference>
<dbReference type="FunFam" id="3.40.50.300:FF:000013">
    <property type="entry name" value="PhoH family ATPase"/>
    <property type="match status" value="1"/>
</dbReference>
<dbReference type="InterPro" id="IPR051451">
    <property type="entry name" value="PhoH2-like"/>
</dbReference>
<dbReference type="AlphaFoldDB" id="A0A8J3AFV5"/>
<keyword evidence="3" id="KW-0963">Cytoplasm</keyword>
<reference evidence="9" key="2">
    <citation type="submission" date="2020-09" db="EMBL/GenBank/DDBJ databases">
        <authorList>
            <person name="Sun Q."/>
            <person name="Sedlacek I."/>
        </authorList>
    </citation>
    <scope>NUCLEOTIDE SEQUENCE</scope>
    <source>
        <strain evidence="9">CCM 8606</strain>
    </source>
</reference>
<dbReference type="RefSeq" id="WP_229714705.1">
    <property type="nucleotide sequence ID" value="NZ_BMDH01000001.1"/>
</dbReference>
<proteinExistence type="inferred from homology"/>
<comment type="caution">
    <text evidence="9">The sequence shown here is derived from an EMBL/GenBank/DDBJ whole genome shotgun (WGS) entry which is preliminary data.</text>
</comment>
<evidence type="ECO:0000256" key="2">
    <source>
        <dbReference type="ARBA" id="ARBA00010393"/>
    </source>
</evidence>
<dbReference type="PANTHER" id="PTHR30473">
    <property type="entry name" value="PROTEIN PHOH"/>
    <property type="match status" value="1"/>
</dbReference>
<name>A0A8J3AFV5_9BIFI</name>
<comment type="similarity">
    <text evidence="2">Belongs to the PhoH family.</text>
</comment>
<dbReference type="Proteomes" id="UP000619536">
    <property type="component" value="Unassembled WGS sequence"/>
</dbReference>
<gene>
    <name evidence="9" type="ORF">GCM10007377_06410</name>
</gene>